<dbReference type="Proteomes" id="UP001056681">
    <property type="component" value="Chromosome"/>
</dbReference>
<dbReference type="Gene3D" id="2.80.10.50">
    <property type="match status" value="1"/>
</dbReference>
<dbReference type="InterPro" id="IPR000772">
    <property type="entry name" value="Ricin_B_lectin"/>
</dbReference>
<dbReference type="SMART" id="SM00458">
    <property type="entry name" value="RICIN"/>
    <property type="match status" value="1"/>
</dbReference>
<reference evidence="3" key="1">
    <citation type="submission" date="2020-10" db="EMBL/GenBank/DDBJ databases">
        <title>Whole-genome sequence of Luteibacter sp. EIF3.</title>
        <authorList>
            <person name="Friedrich I."/>
            <person name="Hertel R."/>
            <person name="Daniel R."/>
        </authorList>
    </citation>
    <scope>NUCLEOTIDE SEQUENCE</scope>
    <source>
        <strain evidence="3">EIF3</strain>
    </source>
</reference>
<dbReference type="PROSITE" id="PS50231">
    <property type="entry name" value="RICIN_B_LECTIN"/>
    <property type="match status" value="1"/>
</dbReference>
<name>A0ABY4T2M7_9GAMM</name>
<proteinExistence type="predicted"/>
<evidence type="ECO:0000256" key="1">
    <source>
        <dbReference type="SAM" id="SignalP"/>
    </source>
</evidence>
<feature type="chain" id="PRO_5046918796" evidence="1">
    <location>
        <begin position="23"/>
        <end position="637"/>
    </location>
</feature>
<feature type="domain" description="Ricin B lectin" evidence="2">
    <location>
        <begin position="458"/>
        <end position="572"/>
    </location>
</feature>
<accession>A0ABY4T2M7</accession>
<keyword evidence="1" id="KW-0732">Signal</keyword>
<gene>
    <name evidence="3" type="ORF">IM816_17575</name>
</gene>
<keyword evidence="4" id="KW-1185">Reference proteome</keyword>
<dbReference type="CDD" id="cd23423">
    <property type="entry name" value="beta-trefoil_Ricin_hemolysin"/>
    <property type="match status" value="1"/>
</dbReference>
<dbReference type="Pfam" id="PF00652">
    <property type="entry name" value="Ricin_B_lectin"/>
    <property type="match status" value="1"/>
</dbReference>
<evidence type="ECO:0000313" key="3">
    <source>
        <dbReference type="EMBL" id="URL58375.1"/>
    </source>
</evidence>
<dbReference type="SUPFAM" id="SSF50370">
    <property type="entry name" value="Ricin B-like lectins"/>
    <property type="match status" value="1"/>
</dbReference>
<dbReference type="InterPro" id="IPR035992">
    <property type="entry name" value="Ricin_B-like_lectins"/>
</dbReference>
<feature type="signal peptide" evidence="1">
    <location>
        <begin position="1"/>
        <end position="22"/>
    </location>
</feature>
<evidence type="ECO:0000313" key="4">
    <source>
        <dbReference type="Proteomes" id="UP001056681"/>
    </source>
</evidence>
<dbReference type="RefSeq" id="WP_250339084.1">
    <property type="nucleotide sequence ID" value="NZ_CP063231.1"/>
</dbReference>
<evidence type="ECO:0000259" key="2">
    <source>
        <dbReference type="SMART" id="SM00458"/>
    </source>
</evidence>
<protein>
    <submittedName>
        <fullName evidence="3">Ricin-type beta-trefoil lectin domain protein</fullName>
    </submittedName>
</protein>
<organism evidence="3 4">
    <name type="scientific">Luteibacter flocculans</name>
    <dbReference type="NCBI Taxonomy" id="2780091"/>
    <lineage>
        <taxon>Bacteria</taxon>
        <taxon>Pseudomonadati</taxon>
        <taxon>Pseudomonadota</taxon>
        <taxon>Gammaproteobacteria</taxon>
        <taxon>Lysobacterales</taxon>
        <taxon>Rhodanobacteraceae</taxon>
        <taxon>Luteibacter</taxon>
    </lineage>
</organism>
<sequence>MMKPRYLALALAAAMAGTSAFAQVAPHVPGEAPSPRLLAPQDLSSALTAPQTMRSTPDASSAQALVWVERADLATASVRQRVVDALARKRAVLVTGSSEDDQGEMETFGFRAPGVASIYRRSSNGAIDVITADADLPAHEAAEAFTEWLGRQKPLSEVDHPRTRSLVQNGTVDDGEYTPRIEIHQDRIFPGRRAVRHHIVVLRDIDAQRDEKVVMVTTEVDQVPSLVGAMWNGTALAEGKGYHLIVPGRYIVTTQLAGVDQPVPLTLQDYAPKSDGATERLINDTVSIKTTSGASATFDVLNGLAHNNAPHLGKVALGFNYAKEHLEQRSVTMSLKDYFVQASPRSGKGTRAMDWTFPLASDIAHSVDYFADGENFYGAVNSTRRMTPMMRQATLQVGSVWRVPGSYEGSLDVITRATVELRVYDSLEKSIDSGPDDAESDMAFTTRINLGSAHLTRQPTVRLQSLHGQGQCLAQPVSNAPDVVLEFCEKGEGGKAQQWYLEVDNTYRNRGSGQCLTTDPHSGRIHAADCAGASLTQQWQWSADRIHSLYMGGNTWRLHLRDGIVNAMFDPQRHQMMVSNQYHPLLRPWSSYPNRPSKGDVVPNLSSVSPPIPDSYLGYDAVGTEERWQPLPIRFGL</sequence>
<dbReference type="EMBL" id="CP063231">
    <property type="protein sequence ID" value="URL58375.1"/>
    <property type="molecule type" value="Genomic_DNA"/>
</dbReference>